<accession>A0A8H7CVR6</accession>
<dbReference type="EMBL" id="JACAZI010000009">
    <property type="protein sequence ID" value="KAF7352314.1"/>
    <property type="molecule type" value="Genomic_DNA"/>
</dbReference>
<proteinExistence type="predicted"/>
<dbReference type="Proteomes" id="UP000620124">
    <property type="component" value="Unassembled WGS sequence"/>
</dbReference>
<evidence type="ECO:0000313" key="4">
    <source>
        <dbReference type="Proteomes" id="UP000620124"/>
    </source>
</evidence>
<dbReference type="OrthoDB" id="3061793at2759"/>
<organism evidence="3 4">
    <name type="scientific">Mycena venus</name>
    <dbReference type="NCBI Taxonomy" id="2733690"/>
    <lineage>
        <taxon>Eukaryota</taxon>
        <taxon>Fungi</taxon>
        <taxon>Dikarya</taxon>
        <taxon>Basidiomycota</taxon>
        <taxon>Agaricomycotina</taxon>
        <taxon>Agaricomycetes</taxon>
        <taxon>Agaricomycetidae</taxon>
        <taxon>Agaricales</taxon>
        <taxon>Marasmiineae</taxon>
        <taxon>Mycenaceae</taxon>
        <taxon>Mycena</taxon>
    </lineage>
</organism>
<keyword evidence="2" id="KW-0812">Transmembrane</keyword>
<keyword evidence="2" id="KW-0472">Membrane</keyword>
<evidence type="ECO:0000256" key="1">
    <source>
        <dbReference type="SAM" id="MobiDB-lite"/>
    </source>
</evidence>
<reference evidence="3" key="1">
    <citation type="submission" date="2020-05" db="EMBL/GenBank/DDBJ databases">
        <title>Mycena genomes resolve the evolution of fungal bioluminescence.</title>
        <authorList>
            <person name="Tsai I.J."/>
        </authorList>
    </citation>
    <scope>NUCLEOTIDE SEQUENCE</scope>
    <source>
        <strain evidence="3">CCC161011</strain>
    </source>
</reference>
<evidence type="ECO:0000256" key="2">
    <source>
        <dbReference type="SAM" id="Phobius"/>
    </source>
</evidence>
<sequence length="544" mass="58515">MELRPRKIRIFVSTTNSDAISTRTTMCFINQPAANQLVFFCTFVIPALSQLPLLALLILVMKRRRPSPTPIDLEARGSPAWDDSHDVPASEKGSRSMATSTKEVPSLAAKVSHRQSPPRKRQRKAIPKRMRHMKNNMTVWGDRWLPAIKPSTAGSQQGELDVNGTYTASRSPPPAYRTTPLPFSPVVVESTCSSSPSHSLSSDFNLFHDSTSLPLSQGLSKDDTTFLFGDPYSADWIEGGESFGQLSDPFAESSSDIFQDDYSIFDFDAEVPSSLPHNPHPMTISSVHRPSVTPSPFADPVALMDPHAGSHILSDAQTTSGAYPNHGSLSDWISPPTTLPVNNVAHFAEGFAYNPPLSFSSPSQNALDFPTTAWTAGNMGQGQSIPLVGGYSTSQTSMSTSPMYSGYHSPYIAPNNCSPVYHASGTVPPLAVYSGQSHQYLPASHLPPSPAITSTGSSGFVASLFSMNDHSPHFISSDMIPCTISGSDYGEFEYTPQSGPFAGSPSSAISSAYGGMKMSYPNASRTVALPLNPPPSHGNPRWLL</sequence>
<evidence type="ECO:0000313" key="3">
    <source>
        <dbReference type="EMBL" id="KAF7352314.1"/>
    </source>
</evidence>
<keyword evidence="2" id="KW-1133">Transmembrane helix</keyword>
<gene>
    <name evidence="3" type="ORF">MVEN_01195100</name>
</gene>
<feature type="compositionally biased region" description="Basic residues" evidence="1">
    <location>
        <begin position="111"/>
        <end position="127"/>
    </location>
</feature>
<keyword evidence="4" id="KW-1185">Reference proteome</keyword>
<feature type="compositionally biased region" description="Basic and acidic residues" evidence="1">
    <location>
        <begin position="82"/>
        <end position="94"/>
    </location>
</feature>
<dbReference type="AlphaFoldDB" id="A0A8H7CVR6"/>
<feature type="transmembrane region" description="Helical" evidence="2">
    <location>
        <begin position="37"/>
        <end position="61"/>
    </location>
</feature>
<name>A0A8H7CVR6_9AGAR</name>
<feature type="region of interest" description="Disordered" evidence="1">
    <location>
        <begin position="68"/>
        <end position="127"/>
    </location>
</feature>
<comment type="caution">
    <text evidence="3">The sequence shown here is derived from an EMBL/GenBank/DDBJ whole genome shotgun (WGS) entry which is preliminary data.</text>
</comment>
<protein>
    <submittedName>
        <fullName evidence="3">Uncharacterized protein</fullName>
    </submittedName>
</protein>